<accession>A0A9P8SVJ1</accession>
<dbReference type="EMBL" id="JAIBSC010000030">
    <property type="protein sequence ID" value="KAH1907132.1"/>
    <property type="molecule type" value="Genomic_DNA"/>
</dbReference>
<protein>
    <recommendedName>
        <fullName evidence="8">Mitochondrial export translocase Oxa2</fullName>
    </recommendedName>
</protein>
<name>A0A9P8SVJ1_ASPFM</name>
<evidence type="ECO:0008006" key="8">
    <source>
        <dbReference type="Google" id="ProtNLM"/>
    </source>
</evidence>
<dbReference type="OMA" id="WQRKRIV"/>
<dbReference type="InterPro" id="IPR001708">
    <property type="entry name" value="YidC/ALB3/OXA1/COX18"/>
</dbReference>
<evidence type="ECO:0000256" key="1">
    <source>
        <dbReference type="ARBA" id="ARBA00004141"/>
    </source>
</evidence>
<dbReference type="GO" id="GO:0005743">
    <property type="term" value="C:mitochondrial inner membrane"/>
    <property type="evidence" value="ECO:0007669"/>
    <property type="project" value="TreeGrafter"/>
</dbReference>
<evidence type="ECO:0000256" key="3">
    <source>
        <dbReference type="ARBA" id="ARBA00022692"/>
    </source>
</evidence>
<dbReference type="GO" id="GO:0032977">
    <property type="term" value="F:membrane insertase activity"/>
    <property type="evidence" value="ECO:0007669"/>
    <property type="project" value="InterPro"/>
</dbReference>
<dbReference type="GO" id="GO:0032979">
    <property type="term" value="P:protein insertion into mitochondrial inner membrane from matrix"/>
    <property type="evidence" value="ECO:0007669"/>
    <property type="project" value="TreeGrafter"/>
</dbReference>
<keyword evidence="5" id="KW-0472">Membrane</keyword>
<gene>
    <name evidence="6" type="ORF">KXV57_004754</name>
</gene>
<evidence type="ECO:0000256" key="4">
    <source>
        <dbReference type="ARBA" id="ARBA00022989"/>
    </source>
</evidence>
<evidence type="ECO:0000256" key="5">
    <source>
        <dbReference type="ARBA" id="ARBA00023136"/>
    </source>
</evidence>
<sequence>MSPLRPLLRSPQTPGKRVAQHIRHFHATRPSPFINEVLDVSSGFIHAVHSISGLPWALSIPLTALIVRTTVAMPLQMYTKIQARKERDLAPLLHSWRKHFQAQIKKRVDAENHNPILPREAIRELATKVKAKRKELHKRWNVPRFWKPVSFLQIPIWISVMESLRAMSGNNKGLVPYLLSLVEPSSVEPSTAVHLAVEPSLATEGALWFPDLLAGDSTGILPAALTLSIILNIRTGWKSPALSDMADLPRIEIAKNLTVRGIRVLIQALALNIGVSSYLYEMPSALMIYWISSTNIATLQTFLLERFMLSKPLLEPWRQIHIGYPQKGEKTPPSKKMIKIAR</sequence>
<comment type="similarity">
    <text evidence="2">Belongs to the OXA1/ALB3/YidC family.</text>
</comment>
<dbReference type="PANTHER" id="PTHR12428:SF65">
    <property type="entry name" value="CYTOCHROME C OXIDASE ASSEMBLY PROTEIN COX18, MITOCHONDRIAL"/>
    <property type="match status" value="1"/>
</dbReference>
<dbReference type="PANTHER" id="PTHR12428">
    <property type="entry name" value="OXA1"/>
    <property type="match status" value="1"/>
</dbReference>
<proteinExistence type="inferred from homology"/>
<comment type="caution">
    <text evidence="6">The sequence shown here is derived from an EMBL/GenBank/DDBJ whole genome shotgun (WGS) entry which is preliminary data.</text>
</comment>
<evidence type="ECO:0000313" key="6">
    <source>
        <dbReference type="EMBL" id="KAH1907132.1"/>
    </source>
</evidence>
<reference evidence="6" key="1">
    <citation type="submission" date="2021-08" db="EMBL/GenBank/DDBJ databases">
        <title>Global Aspergillus fumigatus from environmental and clinical sources.</title>
        <authorList>
            <person name="Barber A."/>
            <person name="Sae-Ong T."/>
        </authorList>
    </citation>
    <scope>NUCLEOTIDE SEQUENCE</scope>
    <source>
        <strain evidence="6">NRZ-2016-071</strain>
    </source>
</reference>
<evidence type="ECO:0000313" key="7">
    <source>
        <dbReference type="Proteomes" id="UP000813423"/>
    </source>
</evidence>
<organism evidence="6 7">
    <name type="scientific">Aspergillus fumigatus</name>
    <name type="common">Neosartorya fumigata</name>
    <dbReference type="NCBI Taxonomy" id="746128"/>
    <lineage>
        <taxon>Eukaryota</taxon>
        <taxon>Fungi</taxon>
        <taxon>Dikarya</taxon>
        <taxon>Ascomycota</taxon>
        <taxon>Pezizomycotina</taxon>
        <taxon>Eurotiomycetes</taxon>
        <taxon>Eurotiomycetidae</taxon>
        <taxon>Eurotiales</taxon>
        <taxon>Aspergillaceae</taxon>
        <taxon>Aspergillus</taxon>
        <taxon>Aspergillus subgen. Fumigati</taxon>
    </lineage>
</organism>
<dbReference type="GO" id="GO:0033617">
    <property type="term" value="P:mitochondrial respiratory chain complex IV assembly"/>
    <property type="evidence" value="ECO:0007669"/>
    <property type="project" value="TreeGrafter"/>
</dbReference>
<dbReference type="AlphaFoldDB" id="A0A9P8SVJ1"/>
<comment type="subcellular location">
    <subcellularLocation>
        <location evidence="1">Membrane</location>
        <topology evidence="1">Multi-pass membrane protein</topology>
    </subcellularLocation>
</comment>
<dbReference type="Proteomes" id="UP000813423">
    <property type="component" value="Unassembled WGS sequence"/>
</dbReference>
<keyword evidence="3" id="KW-0812">Transmembrane</keyword>
<evidence type="ECO:0000256" key="2">
    <source>
        <dbReference type="ARBA" id="ARBA00009877"/>
    </source>
</evidence>
<keyword evidence="4" id="KW-1133">Transmembrane helix</keyword>